<dbReference type="PANTHER" id="PTHR33223:SF10">
    <property type="entry name" value="AMINOTRANSFERASE-LIKE PLANT MOBILE DOMAIN-CONTAINING PROTEIN"/>
    <property type="match status" value="1"/>
</dbReference>
<reference evidence="3" key="2">
    <citation type="submission" date="2020-03" db="EMBL/GenBank/DDBJ databases">
        <title>Walnut 2.0.</title>
        <authorList>
            <person name="Marrano A."/>
            <person name="Britton M."/>
            <person name="Zimin A.V."/>
            <person name="Zaini P.A."/>
            <person name="Workman R."/>
            <person name="Puiu D."/>
            <person name="Bianco L."/>
            <person name="Allen B.J."/>
            <person name="Troggio M."/>
            <person name="Leslie C.A."/>
            <person name="Timp W."/>
            <person name="Dendekar A."/>
            <person name="Salzberg S.L."/>
            <person name="Neale D.B."/>
        </authorList>
    </citation>
    <scope>NUCLEOTIDE SEQUENCE</scope>
    <source>
        <tissue evidence="3">Leaves</tissue>
    </source>
</reference>
<evidence type="ECO:0000313" key="4">
    <source>
        <dbReference type="Proteomes" id="UP000619265"/>
    </source>
</evidence>
<dbReference type="EMBL" id="LIHL02000006">
    <property type="protein sequence ID" value="KAF5469271.1"/>
    <property type="molecule type" value="Genomic_DNA"/>
</dbReference>
<dbReference type="Proteomes" id="UP000619265">
    <property type="component" value="Unassembled WGS sequence"/>
</dbReference>
<dbReference type="Pfam" id="PF03732">
    <property type="entry name" value="Retrotrans_gag"/>
    <property type="match status" value="1"/>
</dbReference>
<organism evidence="3 4">
    <name type="scientific">Juglans regia</name>
    <name type="common">English walnut</name>
    <dbReference type="NCBI Taxonomy" id="51240"/>
    <lineage>
        <taxon>Eukaryota</taxon>
        <taxon>Viridiplantae</taxon>
        <taxon>Streptophyta</taxon>
        <taxon>Embryophyta</taxon>
        <taxon>Tracheophyta</taxon>
        <taxon>Spermatophyta</taxon>
        <taxon>Magnoliopsida</taxon>
        <taxon>eudicotyledons</taxon>
        <taxon>Gunneridae</taxon>
        <taxon>Pentapetalae</taxon>
        <taxon>rosids</taxon>
        <taxon>fabids</taxon>
        <taxon>Fagales</taxon>
        <taxon>Juglandaceae</taxon>
        <taxon>Juglans</taxon>
    </lineage>
</organism>
<evidence type="ECO:0000313" key="3">
    <source>
        <dbReference type="EMBL" id="KAF5469271.1"/>
    </source>
</evidence>
<accession>A0A833XK68</accession>
<dbReference type="Gramene" id="Jr06_16750_p1">
    <property type="protein sequence ID" value="cds.Jr06_16750_p1"/>
    <property type="gene ID" value="Jr06_16750"/>
</dbReference>
<name>A0A833XK68_JUGRE</name>
<dbReference type="PANTHER" id="PTHR33223">
    <property type="entry name" value="CCHC-TYPE DOMAIN-CONTAINING PROTEIN"/>
    <property type="match status" value="1"/>
</dbReference>
<comment type="caution">
    <text evidence="3">The sequence shown here is derived from an EMBL/GenBank/DDBJ whole genome shotgun (WGS) entry which is preliminary data.</text>
</comment>
<gene>
    <name evidence="3" type="ORF">F2P56_013357</name>
</gene>
<evidence type="ECO:0000256" key="1">
    <source>
        <dbReference type="SAM" id="MobiDB-lite"/>
    </source>
</evidence>
<proteinExistence type="predicted"/>
<sequence length="190" mass="22206">MVVSLPPKFKVPAMEMYYEGRDPLEHLETFRAHMTLHGFPSEVACRVFPLILKGPSLVLFRSLAPRSVDSFGELARLFFTQFMLSWRRWRPVVYLLTIKQGEDESLKSYLTRFNKEHMTIDDQDEKITLAALLGGFINAEDTLRALTEQRKKELERAQRKAKVPAKAKTHEKLEKSSQDNRRKEPRRGDW</sequence>
<feature type="compositionally biased region" description="Basic and acidic residues" evidence="1">
    <location>
        <begin position="168"/>
        <end position="190"/>
    </location>
</feature>
<dbReference type="AlphaFoldDB" id="A0A833XK68"/>
<protein>
    <recommendedName>
        <fullName evidence="2">Retrotransposon gag domain-containing protein</fullName>
    </recommendedName>
</protein>
<feature type="domain" description="Retrotransposon gag" evidence="2">
    <location>
        <begin position="47"/>
        <end position="135"/>
    </location>
</feature>
<dbReference type="InterPro" id="IPR005162">
    <property type="entry name" value="Retrotrans_gag_dom"/>
</dbReference>
<reference evidence="3" key="1">
    <citation type="submission" date="2015-10" db="EMBL/GenBank/DDBJ databases">
        <authorList>
            <person name="Martinez-Garcia P.J."/>
            <person name="Crepeau M.W."/>
            <person name="Puiu D."/>
            <person name="Gonzalez-Ibeas D."/>
            <person name="Whalen J."/>
            <person name="Stevens K."/>
            <person name="Paul R."/>
            <person name="Butterfield T."/>
            <person name="Britton M."/>
            <person name="Reagan R."/>
            <person name="Chakraborty S."/>
            <person name="Walawage S.L."/>
            <person name="Vasquez-Gross H.A."/>
            <person name="Cardeno C."/>
            <person name="Famula R."/>
            <person name="Pratt K."/>
            <person name="Kuruganti S."/>
            <person name="Aradhya M.K."/>
            <person name="Leslie C.A."/>
            <person name="Dandekar A.M."/>
            <person name="Salzberg S.L."/>
            <person name="Wegrzyn J.L."/>
            <person name="Langley C.H."/>
            <person name="Neale D.B."/>
        </authorList>
    </citation>
    <scope>NUCLEOTIDE SEQUENCE</scope>
    <source>
        <tissue evidence="3">Leaves</tissue>
    </source>
</reference>
<evidence type="ECO:0000259" key="2">
    <source>
        <dbReference type="Pfam" id="PF03732"/>
    </source>
</evidence>
<feature type="region of interest" description="Disordered" evidence="1">
    <location>
        <begin position="150"/>
        <end position="190"/>
    </location>
</feature>
<feature type="non-terminal residue" evidence="3">
    <location>
        <position position="1"/>
    </location>
</feature>